<dbReference type="HOGENOM" id="CLU_026228_5_1_0"/>
<organism evidence="4 5">
    <name type="scientific">Mariprofundus ferrooxydans PV-1</name>
    <dbReference type="NCBI Taxonomy" id="314345"/>
    <lineage>
        <taxon>Bacteria</taxon>
        <taxon>Pseudomonadati</taxon>
        <taxon>Pseudomonadota</taxon>
        <taxon>Candidatius Mariprofundia</taxon>
        <taxon>Mariprofundales</taxon>
        <taxon>Mariprofundaceae</taxon>
        <taxon>Mariprofundus</taxon>
    </lineage>
</organism>
<dbReference type="EMBL" id="AATS01000021">
    <property type="protein sequence ID" value="EAU53590.1"/>
    <property type="molecule type" value="Genomic_DNA"/>
</dbReference>
<keyword evidence="5" id="KW-1185">Reference proteome</keyword>
<sequence>MTRFRALAAVAAFVSATSAHAGVITSAGSTTVQPAMKACSQAYKKTHADMQFIIAGGGSSKGVKTIARGKVDIGRASRAIKDKELAAYPEMKTFKLATDGVVLVVNAANTISDLSSAQVEQLFKGAVSNWQAVGGANAAVNLISLGTEHGTYELFSHHFHLKGEEVDGNLVFDHGHAWIAFSQDIALDKVAHDVDAITFASVGVAGEFSRNGSVKLLRLDGIEPTTANVVNGTYKLSRPLLLLTRGEPVGEVKDFIDYMQADECQAIVKKLGYIPLH</sequence>
<dbReference type="AlphaFoldDB" id="Q0EW81"/>
<dbReference type="Proteomes" id="UP000005297">
    <property type="component" value="Unassembled WGS sequence"/>
</dbReference>
<dbReference type="eggNOG" id="COG0226">
    <property type="taxonomic scope" value="Bacteria"/>
</dbReference>
<evidence type="ECO:0000256" key="2">
    <source>
        <dbReference type="SAM" id="SignalP"/>
    </source>
</evidence>
<dbReference type="InterPro" id="IPR024370">
    <property type="entry name" value="PBP_domain"/>
</dbReference>
<comment type="caution">
    <text evidence="4">The sequence shown here is derived from an EMBL/GenBank/DDBJ whole genome shotgun (WGS) entry which is preliminary data.</text>
</comment>
<feature type="signal peptide" evidence="2">
    <location>
        <begin position="1"/>
        <end position="21"/>
    </location>
</feature>
<dbReference type="Pfam" id="PF12849">
    <property type="entry name" value="PBP_like_2"/>
    <property type="match status" value="1"/>
</dbReference>
<dbReference type="InterPro" id="IPR050811">
    <property type="entry name" value="Phosphate_ABC_transporter"/>
</dbReference>
<reference evidence="4 5" key="1">
    <citation type="submission" date="2006-09" db="EMBL/GenBank/DDBJ databases">
        <authorList>
            <person name="Emerson D."/>
            <person name="Ferriera S."/>
            <person name="Johnson J."/>
            <person name="Kravitz S."/>
            <person name="Halpern A."/>
            <person name="Remington K."/>
            <person name="Beeson K."/>
            <person name="Tran B."/>
            <person name="Rogers Y.-H."/>
            <person name="Friedman R."/>
            <person name="Venter J.C."/>
        </authorList>
    </citation>
    <scope>NUCLEOTIDE SEQUENCE [LARGE SCALE GENOMIC DNA]</scope>
    <source>
        <strain evidence="4 5">PV-1</strain>
    </source>
</reference>
<dbReference type="STRING" id="314344.AL013_05755"/>
<name>Q0EW81_9PROT</name>
<dbReference type="RefSeq" id="WP_009850916.1">
    <property type="nucleotide sequence ID" value="NZ_DS022295.1"/>
</dbReference>
<accession>Q0EW81</accession>
<dbReference type="Gene3D" id="3.40.190.10">
    <property type="entry name" value="Periplasmic binding protein-like II"/>
    <property type="match status" value="2"/>
</dbReference>
<feature type="domain" description="PBP" evidence="3">
    <location>
        <begin position="17"/>
        <end position="263"/>
    </location>
</feature>
<gene>
    <name evidence="4" type="ORF">SPV1_03093</name>
</gene>
<dbReference type="PANTHER" id="PTHR30570">
    <property type="entry name" value="PERIPLASMIC PHOSPHATE BINDING COMPONENT OF PHOSPHATE ABC TRANSPORTER"/>
    <property type="match status" value="1"/>
</dbReference>
<feature type="chain" id="PRO_5004171443" evidence="2">
    <location>
        <begin position="22"/>
        <end position="277"/>
    </location>
</feature>
<dbReference type="OrthoDB" id="5296617at2"/>
<proteinExistence type="predicted"/>
<keyword evidence="1 2" id="KW-0732">Signal</keyword>
<evidence type="ECO:0000313" key="5">
    <source>
        <dbReference type="Proteomes" id="UP000005297"/>
    </source>
</evidence>
<evidence type="ECO:0000256" key="1">
    <source>
        <dbReference type="ARBA" id="ARBA00022729"/>
    </source>
</evidence>
<protein>
    <submittedName>
        <fullName evidence="4">Phosphate-binding protein</fullName>
    </submittedName>
</protein>
<evidence type="ECO:0000259" key="3">
    <source>
        <dbReference type="Pfam" id="PF12849"/>
    </source>
</evidence>
<dbReference type="InParanoid" id="Q0EW81"/>
<evidence type="ECO:0000313" key="4">
    <source>
        <dbReference type="EMBL" id="EAU53590.1"/>
    </source>
</evidence>
<dbReference type="CDD" id="cd13653">
    <property type="entry name" value="PBP2_phosphate_like_1"/>
    <property type="match status" value="1"/>
</dbReference>
<dbReference type="SUPFAM" id="SSF53850">
    <property type="entry name" value="Periplasmic binding protein-like II"/>
    <property type="match status" value="1"/>
</dbReference>
<dbReference type="PANTHER" id="PTHR30570:SF1">
    <property type="entry name" value="PHOSPHATE-BINDING PROTEIN PSTS"/>
    <property type="match status" value="1"/>
</dbReference>